<organism evidence="2 3">
    <name type="scientific">Haemaphysalis longicornis</name>
    <name type="common">Bush tick</name>
    <dbReference type="NCBI Taxonomy" id="44386"/>
    <lineage>
        <taxon>Eukaryota</taxon>
        <taxon>Metazoa</taxon>
        <taxon>Ecdysozoa</taxon>
        <taxon>Arthropoda</taxon>
        <taxon>Chelicerata</taxon>
        <taxon>Arachnida</taxon>
        <taxon>Acari</taxon>
        <taxon>Parasitiformes</taxon>
        <taxon>Ixodida</taxon>
        <taxon>Ixodoidea</taxon>
        <taxon>Ixodidae</taxon>
        <taxon>Haemaphysalinae</taxon>
        <taxon>Haemaphysalis</taxon>
    </lineage>
</organism>
<evidence type="ECO:0000256" key="1">
    <source>
        <dbReference type="SAM" id="MobiDB-lite"/>
    </source>
</evidence>
<evidence type="ECO:0000313" key="2">
    <source>
        <dbReference type="EMBL" id="KAH9375436.1"/>
    </source>
</evidence>
<dbReference type="AlphaFoldDB" id="A0A9J6GMR8"/>
<dbReference type="EMBL" id="JABSTR010000007">
    <property type="protein sequence ID" value="KAH9375436.1"/>
    <property type="molecule type" value="Genomic_DNA"/>
</dbReference>
<name>A0A9J6GMR8_HAELO</name>
<feature type="region of interest" description="Disordered" evidence="1">
    <location>
        <begin position="1"/>
        <end position="46"/>
    </location>
</feature>
<feature type="compositionally biased region" description="Polar residues" evidence="1">
    <location>
        <begin position="1"/>
        <end position="30"/>
    </location>
</feature>
<evidence type="ECO:0000313" key="3">
    <source>
        <dbReference type="Proteomes" id="UP000821853"/>
    </source>
</evidence>
<dbReference type="Proteomes" id="UP000821853">
    <property type="component" value="Chromosome 5"/>
</dbReference>
<dbReference type="VEuPathDB" id="VectorBase:HLOH_055420"/>
<reference evidence="2 3" key="1">
    <citation type="journal article" date="2020" name="Cell">
        <title>Large-Scale Comparative Analyses of Tick Genomes Elucidate Their Genetic Diversity and Vector Capacities.</title>
        <authorList>
            <consortium name="Tick Genome and Microbiome Consortium (TIGMIC)"/>
            <person name="Jia N."/>
            <person name="Wang J."/>
            <person name="Shi W."/>
            <person name="Du L."/>
            <person name="Sun Y."/>
            <person name="Zhan W."/>
            <person name="Jiang J.F."/>
            <person name="Wang Q."/>
            <person name="Zhang B."/>
            <person name="Ji P."/>
            <person name="Bell-Sakyi L."/>
            <person name="Cui X.M."/>
            <person name="Yuan T.T."/>
            <person name="Jiang B.G."/>
            <person name="Yang W.F."/>
            <person name="Lam T.T."/>
            <person name="Chang Q.C."/>
            <person name="Ding S.J."/>
            <person name="Wang X.J."/>
            <person name="Zhu J.G."/>
            <person name="Ruan X.D."/>
            <person name="Zhao L."/>
            <person name="Wei J.T."/>
            <person name="Ye R.Z."/>
            <person name="Que T.C."/>
            <person name="Du C.H."/>
            <person name="Zhou Y.H."/>
            <person name="Cheng J.X."/>
            <person name="Dai P.F."/>
            <person name="Guo W.B."/>
            <person name="Han X.H."/>
            <person name="Huang E.J."/>
            <person name="Li L.F."/>
            <person name="Wei W."/>
            <person name="Gao Y.C."/>
            <person name="Liu J.Z."/>
            <person name="Shao H.Z."/>
            <person name="Wang X."/>
            <person name="Wang C.C."/>
            <person name="Yang T.C."/>
            <person name="Huo Q.B."/>
            <person name="Li W."/>
            <person name="Chen H.Y."/>
            <person name="Chen S.E."/>
            <person name="Zhou L.G."/>
            <person name="Ni X.B."/>
            <person name="Tian J.H."/>
            <person name="Sheng Y."/>
            <person name="Liu T."/>
            <person name="Pan Y.S."/>
            <person name="Xia L.Y."/>
            <person name="Li J."/>
            <person name="Zhao F."/>
            <person name="Cao W.C."/>
        </authorList>
    </citation>
    <scope>NUCLEOTIDE SEQUENCE [LARGE SCALE GENOMIC DNA]</scope>
    <source>
        <strain evidence="2">HaeL-2018</strain>
    </source>
</reference>
<proteinExistence type="predicted"/>
<gene>
    <name evidence="2" type="ORF">HPB48_008551</name>
</gene>
<comment type="caution">
    <text evidence="2">The sequence shown here is derived from an EMBL/GenBank/DDBJ whole genome shotgun (WGS) entry which is preliminary data.</text>
</comment>
<protein>
    <submittedName>
        <fullName evidence="2">Uncharacterized protein</fullName>
    </submittedName>
</protein>
<keyword evidence="3" id="KW-1185">Reference proteome</keyword>
<accession>A0A9J6GMR8</accession>
<sequence>MATPPSMVSSGYGSQALSSTPLSSEDSGSLRSVGGIEDPGTPDLLDPKTCATGRRPRQCQVAAALHISLMLLQSVPWRPLEKLGSSLEQNETRS</sequence>